<name>A0A7X0J0H9_9SPHI</name>
<comment type="caution">
    <text evidence="2">The sequence shown here is derived from an EMBL/GenBank/DDBJ whole genome shotgun (WGS) entry which is preliminary data.</text>
</comment>
<evidence type="ECO:0000313" key="2">
    <source>
        <dbReference type="EMBL" id="MBB6498831.1"/>
    </source>
</evidence>
<evidence type="ECO:0000313" key="3">
    <source>
        <dbReference type="Proteomes" id="UP000521017"/>
    </source>
</evidence>
<dbReference type="RefSeq" id="WP_184623299.1">
    <property type="nucleotide sequence ID" value="NZ_JACHCC010000002.1"/>
</dbReference>
<dbReference type="Gene3D" id="3.40.390.10">
    <property type="entry name" value="Collagenase (Catalytic Domain)"/>
    <property type="match status" value="1"/>
</dbReference>
<dbReference type="PROSITE" id="PS51257">
    <property type="entry name" value="PROKAR_LIPOPROTEIN"/>
    <property type="match status" value="1"/>
</dbReference>
<feature type="transmembrane region" description="Helical" evidence="1">
    <location>
        <begin position="9"/>
        <end position="26"/>
    </location>
</feature>
<dbReference type="Pfam" id="PF12388">
    <property type="entry name" value="Peptidase_M57"/>
    <property type="match status" value="1"/>
</dbReference>
<dbReference type="Proteomes" id="UP000521017">
    <property type="component" value="Unassembled WGS sequence"/>
</dbReference>
<sequence>MKKATNKKVFYLLTVVGATFFMTFTGCKKSESVATDPSAKTAPGNVSLDNVLADMKKIKTLGFDPLSVVVTRDGYLVEGDIRITKKNLDASFTALSKQQGQYSTRYPITVTGGTRTINLALYDASNTAKFSEAFDSTVVALNNLKLPLKFVKVTDTLTADIITSFSDLGGADANGSVTLGQDGSFVDASGNPGKHVSLNSNPDAGYTTASRAFISSILNHEFGHAIGLRHTDYKNRIYSTLKSGGYSTSVANQDIILTSITKNLVDGQYGAGTWDAQTAANQKSLKNQVAASGYVNEGDQTGTDAQATHIYGTPLTPTYGSTTTTDPASIMLAVTGSQGNLVYSPYDNIALFGLYGNAKQTALIKQSLSVNGTVTAAGQTLQQVVTAVKKLSTN</sequence>
<keyword evidence="1" id="KW-0472">Membrane</keyword>
<protein>
    <recommendedName>
        <fullName evidence="4">Dual-action HEIGH metallo-peptidase</fullName>
    </recommendedName>
</protein>
<dbReference type="AlphaFoldDB" id="A0A7X0J0H9"/>
<proteinExistence type="predicted"/>
<dbReference type="InterPro" id="IPR024653">
    <property type="entry name" value="Peptidase_M10/M27/M57"/>
</dbReference>
<keyword evidence="1" id="KW-0812">Transmembrane</keyword>
<dbReference type="InterPro" id="IPR024079">
    <property type="entry name" value="MetalloPept_cat_dom_sf"/>
</dbReference>
<keyword evidence="1" id="KW-1133">Transmembrane helix</keyword>
<reference evidence="2 3" key="1">
    <citation type="submission" date="2020-08" db="EMBL/GenBank/DDBJ databases">
        <title>Genomic Encyclopedia of Type Strains, Phase IV (KMG-V): Genome sequencing to study the core and pangenomes of soil and plant-associated prokaryotes.</title>
        <authorList>
            <person name="Whitman W."/>
        </authorList>
    </citation>
    <scope>NUCLEOTIDE SEQUENCE [LARGE SCALE GENOMIC DNA]</scope>
    <source>
        <strain evidence="2 3">M2T3</strain>
    </source>
</reference>
<evidence type="ECO:0000256" key="1">
    <source>
        <dbReference type="SAM" id="Phobius"/>
    </source>
</evidence>
<gene>
    <name evidence="2" type="ORF">HDF25_000968</name>
</gene>
<dbReference type="EMBL" id="JACHCC010000002">
    <property type="protein sequence ID" value="MBB6498831.1"/>
    <property type="molecule type" value="Genomic_DNA"/>
</dbReference>
<evidence type="ECO:0008006" key="4">
    <source>
        <dbReference type="Google" id="ProtNLM"/>
    </source>
</evidence>
<organism evidence="2 3">
    <name type="scientific">Pedobacter cryoconitis</name>
    <dbReference type="NCBI Taxonomy" id="188932"/>
    <lineage>
        <taxon>Bacteria</taxon>
        <taxon>Pseudomonadati</taxon>
        <taxon>Bacteroidota</taxon>
        <taxon>Sphingobacteriia</taxon>
        <taxon>Sphingobacteriales</taxon>
        <taxon>Sphingobacteriaceae</taxon>
        <taxon>Pedobacter</taxon>
    </lineage>
</organism>
<accession>A0A7X0J0H9</accession>
<dbReference type="SUPFAM" id="SSF55486">
    <property type="entry name" value="Metalloproteases ('zincins'), catalytic domain"/>
    <property type="match status" value="1"/>
</dbReference>
<dbReference type="GO" id="GO:0008237">
    <property type="term" value="F:metallopeptidase activity"/>
    <property type="evidence" value="ECO:0007669"/>
    <property type="project" value="InterPro"/>
</dbReference>